<organism evidence="2 6">
    <name type="scientific">Clostridium beijerinckii</name>
    <name type="common">Clostridium MP</name>
    <dbReference type="NCBI Taxonomy" id="1520"/>
    <lineage>
        <taxon>Bacteria</taxon>
        <taxon>Bacillati</taxon>
        <taxon>Bacillota</taxon>
        <taxon>Clostridia</taxon>
        <taxon>Eubacteriales</taxon>
        <taxon>Clostridiaceae</taxon>
        <taxon>Clostridium</taxon>
    </lineage>
</organism>
<dbReference type="RefSeq" id="WP_017212528.1">
    <property type="nucleotide sequence ID" value="NZ_CP010086.2"/>
</dbReference>
<dbReference type="Proteomes" id="UP001193748">
    <property type="component" value="Unassembled WGS sequence"/>
</dbReference>
<dbReference type="KEGG" id="cbei:LF65_04852"/>
<reference evidence="6" key="1">
    <citation type="submission" date="2014-12" db="EMBL/GenBank/DDBJ databases">
        <title>Genome sequence of Clostridium beijerinckii strain 59B.</title>
        <authorList>
            <person name="Little G.T."/>
            <person name="Minton N.P."/>
        </authorList>
    </citation>
    <scope>NUCLEOTIDE SEQUENCE [LARGE SCALE GENOMIC DNA]</scope>
    <source>
        <strain evidence="6">59B</strain>
    </source>
</reference>
<dbReference type="EMBL" id="JABSWW010000001">
    <property type="protein sequence ID" value="NRT91363.1"/>
    <property type="molecule type" value="Genomic_DNA"/>
</dbReference>
<reference evidence="5" key="5">
    <citation type="submission" date="2020-06" db="EMBL/GenBank/DDBJ databases">
        <title>Genomic insights into acetone-butanol-ethanol (ABE) fermentation by sequencing solventogenic clostridia strains.</title>
        <authorList>
            <person name="Brown S."/>
        </authorList>
    </citation>
    <scope>NUCLEOTIDE SEQUENCE</scope>
    <source>
        <strain evidence="5">DJ123</strain>
    </source>
</reference>
<proteinExistence type="predicted"/>
<dbReference type="EMBL" id="CP010086">
    <property type="protein sequence ID" value="AJH01381.1"/>
    <property type="molecule type" value="Genomic_DNA"/>
</dbReference>
<sequence>MLNSAQIQEEYFVYKKRRRRRLQKNITLKNKRRLMLSLTISFGIIIIASFFMTRDIYISNNSKDLGFSVEHNFTSGFSSENKLLRVQKMSLLYNDGETAVVEASGLSKAAPHKTISVKGSFKKDDKKSWCLEKIFDE</sequence>
<evidence type="ECO:0000313" key="3">
    <source>
        <dbReference type="EMBL" id="MBC2475999.1"/>
    </source>
</evidence>
<reference evidence="3" key="6">
    <citation type="journal article" date="2022" name="Nat. Biotechnol.">
        <title>Carbon-negative production of acetone and isopropanol by gas fermentation at industrial pilot scale.</title>
        <authorList>
            <person name="Liew F.E."/>
            <person name="Nogle R."/>
            <person name="Abdalla T."/>
            <person name="Rasor B.J."/>
            <person name="Canter C."/>
            <person name="Jensen R.O."/>
            <person name="Wang L."/>
            <person name="Strutz J."/>
            <person name="Chirania P."/>
            <person name="De Tissera S."/>
            <person name="Mueller A.P."/>
            <person name="Ruan Z."/>
            <person name="Gao A."/>
            <person name="Tran L."/>
            <person name="Engle N.L."/>
            <person name="Bromley J.C."/>
            <person name="Daniell J."/>
            <person name="Conrado R."/>
            <person name="Tschaplinski T.J."/>
            <person name="Giannone R.J."/>
            <person name="Hettich R.L."/>
            <person name="Karim A.S."/>
            <person name="Simpson S.D."/>
            <person name="Brown S.D."/>
            <person name="Leang C."/>
            <person name="Jewett M.C."/>
            <person name="Kopke M."/>
        </authorList>
    </citation>
    <scope>NUCLEOTIDE SEQUENCE</scope>
    <source>
        <strain evidence="3">DJ015</strain>
        <strain evidence="4">DJ080</strain>
    </source>
</reference>
<evidence type="ECO:0000313" key="5">
    <source>
        <dbReference type="EMBL" id="NSB12913.1"/>
    </source>
</evidence>
<protein>
    <submittedName>
        <fullName evidence="2">Uncharacterized protein</fullName>
    </submittedName>
</protein>
<evidence type="ECO:0000313" key="4">
    <source>
        <dbReference type="EMBL" id="NRT91363.1"/>
    </source>
</evidence>
<reference evidence="3" key="3">
    <citation type="submission" date="2020-04" db="EMBL/GenBank/DDBJ databases">
        <authorList>
            <person name="Brown S."/>
        </authorList>
    </citation>
    <scope>NUCLEOTIDE SEQUENCE</scope>
    <source>
        <strain evidence="3">DJ015</strain>
    </source>
</reference>
<dbReference type="Proteomes" id="UP000031866">
    <property type="component" value="Chromosome"/>
</dbReference>
<keyword evidence="1" id="KW-1133">Transmembrane helix</keyword>
<dbReference type="EMBL" id="JABTDW010000001">
    <property type="protein sequence ID" value="NSB12913.1"/>
    <property type="molecule type" value="Genomic_DNA"/>
</dbReference>
<keyword evidence="1" id="KW-0472">Membrane</keyword>
<evidence type="ECO:0000256" key="1">
    <source>
        <dbReference type="SAM" id="Phobius"/>
    </source>
</evidence>
<reference evidence="4" key="4">
    <citation type="submission" date="2020-05" db="EMBL/GenBank/DDBJ databases">
        <authorList>
            <person name="Brown S."/>
            <person name="Huntemann M."/>
            <person name="Clum A."/>
            <person name="Spunde A."/>
            <person name="Palaniappan K."/>
            <person name="Ritter S."/>
            <person name="Mikhailova N."/>
            <person name="Chen I.-M."/>
            <person name="Stamatis D."/>
            <person name="Reddy T."/>
            <person name="O'Malley R."/>
            <person name="Daum C."/>
            <person name="Shapiro N."/>
            <person name="Ivanova N."/>
            <person name="Kyrpides N."/>
            <person name="Woyke T."/>
        </authorList>
    </citation>
    <scope>NUCLEOTIDE SEQUENCE</scope>
    <source>
        <strain evidence="4">DJ080</strain>
    </source>
</reference>
<keyword evidence="1" id="KW-0812">Transmembrane</keyword>
<dbReference type="EMBL" id="JABAGV010000040">
    <property type="protein sequence ID" value="MBC2475999.1"/>
    <property type="molecule type" value="Genomic_DNA"/>
</dbReference>
<dbReference type="AlphaFoldDB" id="A0A0B5QKC3"/>
<dbReference type="Proteomes" id="UP001194098">
    <property type="component" value="Unassembled WGS sequence"/>
</dbReference>
<name>A0A0B5QKC3_CLOBE</name>
<accession>A0A0B5QKC3</accession>
<reference evidence="2" key="2">
    <citation type="submission" date="2016-02" db="EMBL/GenBank/DDBJ databases">
        <title>Genome sequence of Clostridium beijerinckii strain 59B.</title>
        <authorList>
            <person name="Little G.T."/>
            <person name="Minton N.P."/>
        </authorList>
    </citation>
    <scope>NUCLEOTIDE SEQUENCE</scope>
    <source>
        <strain evidence="2">NCIMB 14988</strain>
    </source>
</reference>
<gene>
    <name evidence="4" type="ORF">B0H41_005042</name>
    <name evidence="5" type="ORF">BCD95_001172</name>
    <name evidence="3" type="ORF">HGI39_15090</name>
    <name evidence="2" type="ORF">LF65_04852</name>
</gene>
<evidence type="ECO:0000313" key="2">
    <source>
        <dbReference type="EMBL" id="AJH01381.1"/>
    </source>
</evidence>
<evidence type="ECO:0000313" key="6">
    <source>
        <dbReference type="Proteomes" id="UP000031866"/>
    </source>
</evidence>
<dbReference type="Proteomes" id="UP000822184">
    <property type="component" value="Unassembled WGS sequence"/>
</dbReference>
<dbReference type="OrthoDB" id="1932814at2"/>
<feature type="transmembrane region" description="Helical" evidence="1">
    <location>
        <begin position="34"/>
        <end position="52"/>
    </location>
</feature>